<evidence type="ECO:0000259" key="1">
    <source>
        <dbReference type="Pfam" id="PF09369"/>
    </source>
</evidence>
<sequence length="624" mass="68621">MTRKLRVRQAQTVLPFGVGAVLDVQGESFVAVGIENWPQLKTSVPSQRLADRLGVTGFYAAPHTLNDRYDQPDRPGVPYVRFPGWLFCGACRVMVRFLREHEKPGEPPVCTSCAAAPRLTPMRFVRICADGHLDDVDWWYWAHSTVTPERRAACSESKQTWKARRLSFRVADRASGLEALSVRCGATGEGGKPCGAERDLLDILGPQGGHCSGRNPWQRRIDNATCGQQVHIVQRTAGNVYYPSVYSALDIPQTAEPPRAEQDLAETVRNHGYWTNLIDVHGTPRADVFRDMIKEDTDAPDSLIDQLLAEATGAPAPLPAARPEPVKPDLSRDEWYAFDAVELPEPTKEFAIRRGGLGLDGESEEPWATLDAHIDGVVLADRLREVRALTGFRRHSPHGTLVRADTSGRLRWLPATEVYGEGIVLTLDEQRLTAWERDPRVQAHVHGVRTDLDASFRDEQLAETVGSDLSPRFLLLHTLAHLLIRQLSFDSGYTTASLRERVYGRPEYGQRGLLVYTAAGDAEGTLGGLVRQGEAPHFAETLIRMLEAAAWCSADPLCAEHTGQGFGNLNRAACHACTLLPETSCQTGNTLLDRALVVGSARVPGYFTDVLTASREYAAATALG</sequence>
<protein>
    <recommendedName>
        <fullName evidence="1">MrfA-like Zn-binding domain-containing protein</fullName>
    </recommendedName>
</protein>
<dbReference type="RefSeq" id="WP_048586304.1">
    <property type="nucleotide sequence ID" value="NZ_LFNT01000080.1"/>
</dbReference>
<dbReference type="InterPro" id="IPR047721">
    <property type="entry name" value="DrmB"/>
</dbReference>
<dbReference type="EMBL" id="LFNT01000080">
    <property type="protein sequence ID" value="KMS68267.1"/>
    <property type="molecule type" value="Genomic_DNA"/>
</dbReference>
<gene>
    <name evidence="2" type="ORF">ACM01_39595</name>
</gene>
<dbReference type="InterPro" id="IPR018973">
    <property type="entry name" value="MZB"/>
</dbReference>
<dbReference type="AlphaFoldDB" id="A0A0J7YXU1"/>
<comment type="caution">
    <text evidence="2">The sequence shown here is derived from an EMBL/GenBank/DDBJ whole genome shotgun (WGS) entry which is preliminary data.</text>
</comment>
<accession>A0A0J7YXU1</accession>
<organism evidence="2 3">
    <name type="scientific">Streptomyces viridochromogenes</name>
    <dbReference type="NCBI Taxonomy" id="1938"/>
    <lineage>
        <taxon>Bacteria</taxon>
        <taxon>Bacillati</taxon>
        <taxon>Actinomycetota</taxon>
        <taxon>Actinomycetes</taxon>
        <taxon>Kitasatosporales</taxon>
        <taxon>Streptomycetaceae</taxon>
        <taxon>Streptomyces</taxon>
    </lineage>
</organism>
<evidence type="ECO:0000313" key="3">
    <source>
        <dbReference type="Proteomes" id="UP000037432"/>
    </source>
</evidence>
<feature type="domain" description="MrfA-like Zn-binding" evidence="1">
    <location>
        <begin position="479"/>
        <end position="578"/>
    </location>
</feature>
<proteinExistence type="predicted"/>
<reference evidence="2 3" key="1">
    <citation type="submission" date="2015-06" db="EMBL/GenBank/DDBJ databases">
        <authorList>
            <person name="Ju K.-S."/>
            <person name="Doroghazi J.R."/>
            <person name="Metcalf W.W."/>
        </authorList>
    </citation>
    <scope>NUCLEOTIDE SEQUENCE [LARGE SCALE GENOMIC DNA]</scope>
    <source>
        <strain evidence="2 3">NRRL 3414</strain>
    </source>
</reference>
<name>A0A0J7YXU1_STRVR</name>
<dbReference type="NCBIfam" id="NF038324">
    <property type="entry name" value="DrmB_fam"/>
    <property type="match status" value="1"/>
</dbReference>
<dbReference type="Proteomes" id="UP000037432">
    <property type="component" value="Unassembled WGS sequence"/>
</dbReference>
<evidence type="ECO:0000313" key="2">
    <source>
        <dbReference type="EMBL" id="KMS68267.1"/>
    </source>
</evidence>
<dbReference type="PATRIC" id="fig|1938.3.peg.9091"/>
<dbReference type="Pfam" id="PF09369">
    <property type="entry name" value="MZB"/>
    <property type="match status" value="1"/>
</dbReference>